<proteinExistence type="predicted"/>
<dbReference type="RefSeq" id="WP_168412410.1">
    <property type="nucleotide sequence ID" value="NZ_JAAXPW010000017.1"/>
</dbReference>
<organism evidence="1 2">
    <name type="scientific">Ureibacillus thermosphaericus</name>
    <dbReference type="NCBI Taxonomy" id="51173"/>
    <lineage>
        <taxon>Bacteria</taxon>
        <taxon>Bacillati</taxon>
        <taxon>Bacillota</taxon>
        <taxon>Bacilli</taxon>
        <taxon>Bacillales</taxon>
        <taxon>Caryophanaceae</taxon>
        <taxon>Ureibacillus</taxon>
    </lineage>
</organism>
<accession>A0A840Q2F3</accession>
<sequence>MLETYQNSKDGKYLNVAKDIQLGVKNIGEKWIRDNGDLWYQIVISL</sequence>
<protein>
    <submittedName>
        <fullName evidence="1">Uncharacterized protein</fullName>
    </submittedName>
</protein>
<dbReference type="EMBL" id="JACHGZ010000016">
    <property type="protein sequence ID" value="MBB5149216.1"/>
    <property type="molecule type" value="Genomic_DNA"/>
</dbReference>
<dbReference type="Proteomes" id="UP000557217">
    <property type="component" value="Unassembled WGS sequence"/>
</dbReference>
<gene>
    <name evidence="1" type="ORF">HNR36_001604</name>
</gene>
<reference evidence="1 2" key="1">
    <citation type="submission" date="2020-08" db="EMBL/GenBank/DDBJ databases">
        <title>Genomic Encyclopedia of Type Strains, Phase IV (KMG-IV): sequencing the most valuable type-strain genomes for metagenomic binning, comparative biology and taxonomic classification.</title>
        <authorList>
            <person name="Goeker M."/>
        </authorList>
    </citation>
    <scope>NUCLEOTIDE SEQUENCE [LARGE SCALE GENOMIC DNA]</scope>
    <source>
        <strain evidence="1 2">DSM 10633</strain>
    </source>
</reference>
<evidence type="ECO:0000313" key="1">
    <source>
        <dbReference type="EMBL" id="MBB5149216.1"/>
    </source>
</evidence>
<dbReference type="AlphaFoldDB" id="A0A840Q2F3"/>
<keyword evidence="2" id="KW-1185">Reference proteome</keyword>
<name>A0A840Q2F3_URETH</name>
<evidence type="ECO:0000313" key="2">
    <source>
        <dbReference type="Proteomes" id="UP000557217"/>
    </source>
</evidence>
<comment type="caution">
    <text evidence="1">The sequence shown here is derived from an EMBL/GenBank/DDBJ whole genome shotgun (WGS) entry which is preliminary data.</text>
</comment>